<evidence type="ECO:0000313" key="2">
    <source>
        <dbReference type="EMBL" id="KXS99792.1"/>
    </source>
</evidence>
<accession>A0A139HBI0</accession>
<protein>
    <submittedName>
        <fullName evidence="2">Uncharacterized protein</fullName>
    </submittedName>
</protein>
<evidence type="ECO:0000256" key="1">
    <source>
        <dbReference type="SAM" id="MobiDB-lite"/>
    </source>
</evidence>
<dbReference type="Proteomes" id="UP000073492">
    <property type="component" value="Unassembled WGS sequence"/>
</dbReference>
<proteinExistence type="predicted"/>
<comment type="caution">
    <text evidence="2">The sequence shown here is derived from an EMBL/GenBank/DDBJ whole genome shotgun (WGS) entry which is preliminary data.</text>
</comment>
<dbReference type="AlphaFoldDB" id="A0A139HBI0"/>
<reference evidence="2 3" key="1">
    <citation type="submission" date="2015-07" db="EMBL/GenBank/DDBJ databases">
        <title>Comparative genomics of the Sigatoka disease complex on banana suggests a link between parallel evolutionary changes in Pseudocercospora fijiensis and Pseudocercospora eumusae and increased virulence on the banana host.</title>
        <authorList>
            <person name="Chang T.-C."/>
            <person name="Salvucci A."/>
            <person name="Crous P.W."/>
            <person name="Stergiopoulos I."/>
        </authorList>
    </citation>
    <scope>NUCLEOTIDE SEQUENCE [LARGE SCALE GENOMIC DNA]</scope>
    <source>
        <strain evidence="2 3">CBS 116634</strain>
    </source>
</reference>
<name>A0A139HBI0_9PEZI</name>
<dbReference type="EMBL" id="LFZO01000701">
    <property type="protein sequence ID" value="KXS99792.1"/>
    <property type="molecule type" value="Genomic_DNA"/>
</dbReference>
<evidence type="ECO:0000313" key="3">
    <source>
        <dbReference type="Proteomes" id="UP000073492"/>
    </source>
</evidence>
<feature type="compositionally biased region" description="Polar residues" evidence="1">
    <location>
        <begin position="21"/>
        <end position="49"/>
    </location>
</feature>
<organism evidence="2 3">
    <name type="scientific">Pseudocercospora musae</name>
    <dbReference type="NCBI Taxonomy" id="113226"/>
    <lineage>
        <taxon>Eukaryota</taxon>
        <taxon>Fungi</taxon>
        <taxon>Dikarya</taxon>
        <taxon>Ascomycota</taxon>
        <taxon>Pezizomycotina</taxon>
        <taxon>Dothideomycetes</taxon>
        <taxon>Dothideomycetidae</taxon>
        <taxon>Mycosphaerellales</taxon>
        <taxon>Mycosphaerellaceae</taxon>
        <taxon>Pseudocercospora</taxon>
    </lineage>
</organism>
<sequence>MAYARELEAKVGQVRAETERLTGQTASSSSLPIAQLTPATQNTEMGQGMRSATDTVEMLVCPGNDYVYRIPYSSEHSNIFYGRLAYAWRNGHQTFGDRVYILLNMQHL</sequence>
<keyword evidence="3" id="KW-1185">Reference proteome</keyword>
<gene>
    <name evidence="2" type="ORF">AC579_9450</name>
</gene>
<feature type="region of interest" description="Disordered" evidence="1">
    <location>
        <begin position="1"/>
        <end position="49"/>
    </location>
</feature>